<keyword evidence="7" id="KW-1185">Reference proteome</keyword>
<keyword evidence="3" id="KW-0804">Transcription</keyword>
<dbReference type="PROSITE" id="PS01124">
    <property type="entry name" value="HTH_ARAC_FAMILY_2"/>
    <property type="match status" value="1"/>
</dbReference>
<dbReference type="PANTHER" id="PTHR46796:SF6">
    <property type="entry name" value="ARAC SUBFAMILY"/>
    <property type="match status" value="1"/>
</dbReference>
<protein>
    <submittedName>
        <fullName evidence="6">AraC family transcriptional regulator</fullName>
    </submittedName>
</protein>
<evidence type="ECO:0000256" key="4">
    <source>
        <dbReference type="SAM" id="MobiDB-lite"/>
    </source>
</evidence>
<dbReference type="SUPFAM" id="SSF46689">
    <property type="entry name" value="Homeodomain-like"/>
    <property type="match status" value="1"/>
</dbReference>
<evidence type="ECO:0000313" key="6">
    <source>
        <dbReference type="EMBL" id="RAK24766.1"/>
    </source>
</evidence>
<gene>
    <name evidence="6" type="ORF">B0I29_13621</name>
</gene>
<dbReference type="PANTHER" id="PTHR46796">
    <property type="entry name" value="HTH-TYPE TRANSCRIPTIONAL ACTIVATOR RHAS-RELATED"/>
    <property type="match status" value="1"/>
</dbReference>
<evidence type="ECO:0000259" key="5">
    <source>
        <dbReference type="PROSITE" id="PS01124"/>
    </source>
</evidence>
<dbReference type="Proteomes" id="UP000249341">
    <property type="component" value="Unassembled WGS sequence"/>
</dbReference>
<dbReference type="InterPro" id="IPR035418">
    <property type="entry name" value="AraC-bd_2"/>
</dbReference>
<dbReference type="SMART" id="SM00342">
    <property type="entry name" value="HTH_ARAC"/>
    <property type="match status" value="1"/>
</dbReference>
<dbReference type="InterPro" id="IPR050204">
    <property type="entry name" value="AraC_XylS_family_regulators"/>
</dbReference>
<dbReference type="Gene3D" id="1.10.10.60">
    <property type="entry name" value="Homeodomain-like"/>
    <property type="match status" value="1"/>
</dbReference>
<keyword evidence="2" id="KW-0238">DNA-binding</keyword>
<dbReference type="OrthoDB" id="9799345at2"/>
<proteinExistence type="predicted"/>
<dbReference type="InterPro" id="IPR009057">
    <property type="entry name" value="Homeodomain-like_sf"/>
</dbReference>
<evidence type="ECO:0000313" key="7">
    <source>
        <dbReference type="Proteomes" id="UP000249341"/>
    </source>
</evidence>
<reference evidence="6 7" key="1">
    <citation type="submission" date="2018-06" db="EMBL/GenBank/DDBJ databases">
        <title>Genomic Encyclopedia of Type Strains, Phase III (KMG-III): the genomes of soil and plant-associated and newly described type strains.</title>
        <authorList>
            <person name="Whitman W."/>
        </authorList>
    </citation>
    <scope>NUCLEOTIDE SEQUENCE [LARGE SCALE GENOMIC DNA]</scope>
    <source>
        <strain evidence="6 7">CGMCC 4.7090</strain>
    </source>
</reference>
<comment type="caution">
    <text evidence="6">The sequence shown here is derived from an EMBL/GenBank/DDBJ whole genome shotgun (WGS) entry which is preliminary data.</text>
</comment>
<evidence type="ECO:0000256" key="2">
    <source>
        <dbReference type="ARBA" id="ARBA00023125"/>
    </source>
</evidence>
<dbReference type="GO" id="GO:0003700">
    <property type="term" value="F:DNA-binding transcription factor activity"/>
    <property type="evidence" value="ECO:0007669"/>
    <property type="project" value="InterPro"/>
</dbReference>
<sequence>MTSSGGERCRQSVARSFGRRFRDQGNETDGTRSGAAFGPLTAYWVSGDPQIARRTPPVGRRPPNRLKLCMQIDGEATVRQNGHPVHILPGQMALYDTRHPYDLRFDRRWSCIVLAFPHGALSLPDNVLRQAMRQAHSFCEGPGAVLADFVAAAMEQRTSVGTSAGRLGEAGLHLIAGALGTTGQDGEEALADAQRLQVLGYIREHLADPVLTHDRVAAVHRMAPRSLHRLFEREPHTVTEYIRMRRLESIHRDLADPMLSHLSIARVASRWCFTSPAHLTRAFQARYGVSPSTVRRTGSPGTS</sequence>
<accession>A0A327YUX0</accession>
<dbReference type="Pfam" id="PF14525">
    <property type="entry name" value="AraC_binding_2"/>
    <property type="match status" value="1"/>
</dbReference>
<feature type="domain" description="HTH araC/xylS-type" evidence="5">
    <location>
        <begin position="196"/>
        <end position="297"/>
    </location>
</feature>
<organism evidence="6 7">
    <name type="scientific">Actinoplanes lutulentus</name>
    <dbReference type="NCBI Taxonomy" id="1287878"/>
    <lineage>
        <taxon>Bacteria</taxon>
        <taxon>Bacillati</taxon>
        <taxon>Actinomycetota</taxon>
        <taxon>Actinomycetes</taxon>
        <taxon>Micromonosporales</taxon>
        <taxon>Micromonosporaceae</taxon>
        <taxon>Actinoplanes</taxon>
    </lineage>
</organism>
<feature type="region of interest" description="Disordered" evidence="4">
    <location>
        <begin position="1"/>
        <end position="34"/>
    </location>
</feature>
<dbReference type="GO" id="GO:0043565">
    <property type="term" value="F:sequence-specific DNA binding"/>
    <property type="evidence" value="ECO:0007669"/>
    <property type="project" value="InterPro"/>
</dbReference>
<dbReference type="Pfam" id="PF12833">
    <property type="entry name" value="HTH_18"/>
    <property type="match status" value="1"/>
</dbReference>
<keyword evidence="1" id="KW-0805">Transcription regulation</keyword>
<dbReference type="EMBL" id="QLMJ01000036">
    <property type="protein sequence ID" value="RAK24766.1"/>
    <property type="molecule type" value="Genomic_DNA"/>
</dbReference>
<dbReference type="AlphaFoldDB" id="A0A327YUX0"/>
<evidence type="ECO:0000256" key="3">
    <source>
        <dbReference type="ARBA" id="ARBA00023163"/>
    </source>
</evidence>
<dbReference type="InterPro" id="IPR018060">
    <property type="entry name" value="HTH_AraC"/>
</dbReference>
<name>A0A327YUX0_9ACTN</name>
<evidence type="ECO:0000256" key="1">
    <source>
        <dbReference type="ARBA" id="ARBA00023015"/>
    </source>
</evidence>